<evidence type="ECO:0000313" key="8">
    <source>
        <dbReference type="EMBL" id="CAD8122542.1"/>
    </source>
</evidence>
<dbReference type="InterPro" id="IPR012919">
    <property type="entry name" value="SUN_dom"/>
</dbReference>
<evidence type="ECO:0000256" key="3">
    <source>
        <dbReference type="ARBA" id="ARBA00022989"/>
    </source>
</evidence>
<sequence>MKYYYAFFLVLIFLMINTEDLQNLTQIEQIEDTIEKNKKLAEFIDGRQIHDLFLLYAVKMIDSNLRIAYHNLEQVATSLQNISILLYNRVTRSSKIQSKSIPSQINFANYFGGASILARSKQLLGVDNILVDNQESYMITECNLEKLFFVICLKEEIQLETIYFINKEFYSSTIKNFKVFGSIVYPTESWDFLQAFESEDINEWQSFEFESHFLRYLKIEIIDFHHAEYHCTLTQIRVFGQTVIGDLIQSHKKHKLQLPKIEPIKEVKKQPQSIKIPCNEIINKYENSNNSTCSYFDYLFDLQQSNIEQLESPNQYLDMIPFESNQSLYKVTAQNIIILSHNLQLLKEQLQSIRNTKLKDMVNQKQNDYMYKQLSSELQQQQIINNILQQEINYLKIATGICVIGILILFVVLCLQNNKYNQTRNYRNQQILIQNQKNIPDITTLTPILVNGYSNINDENIHYIIKSQSNIDKNHKNKKKSNFVH</sequence>
<keyword evidence="2 5" id="KW-0812">Transmembrane</keyword>
<reference evidence="8" key="1">
    <citation type="submission" date="2021-01" db="EMBL/GenBank/DDBJ databases">
        <authorList>
            <consortium name="Genoscope - CEA"/>
            <person name="William W."/>
        </authorList>
    </citation>
    <scope>NUCLEOTIDE SEQUENCE</scope>
</reference>
<dbReference type="AlphaFoldDB" id="A0A8S1R611"/>
<dbReference type="EMBL" id="CAJJDN010000139">
    <property type="protein sequence ID" value="CAD8122542.1"/>
    <property type="molecule type" value="Genomic_DNA"/>
</dbReference>
<evidence type="ECO:0000256" key="1">
    <source>
        <dbReference type="ARBA" id="ARBA00004308"/>
    </source>
</evidence>
<comment type="caution">
    <text evidence="8">The sequence shown here is derived from an EMBL/GenBank/DDBJ whole genome shotgun (WGS) entry which is preliminary data.</text>
</comment>
<dbReference type="GO" id="GO:0016020">
    <property type="term" value="C:membrane"/>
    <property type="evidence" value="ECO:0007669"/>
    <property type="project" value="InterPro"/>
</dbReference>
<keyword evidence="6" id="KW-0732">Signal</keyword>
<dbReference type="PROSITE" id="PS51469">
    <property type="entry name" value="SUN"/>
    <property type="match status" value="1"/>
</dbReference>
<dbReference type="PANTHER" id="PTHR12953">
    <property type="entry name" value="MEMBRANE PROTEIN CH1 RELATED"/>
    <property type="match status" value="1"/>
</dbReference>
<feature type="signal peptide" evidence="6">
    <location>
        <begin position="1"/>
        <end position="18"/>
    </location>
</feature>
<dbReference type="OrthoDB" id="266334at2759"/>
<dbReference type="PANTHER" id="PTHR12953:SF0">
    <property type="entry name" value="SUN DOMAIN-CONTAINING OSSIFICATION FACTOR"/>
    <property type="match status" value="1"/>
</dbReference>
<proteinExistence type="predicted"/>
<dbReference type="GO" id="GO:0005737">
    <property type="term" value="C:cytoplasm"/>
    <property type="evidence" value="ECO:0007669"/>
    <property type="project" value="TreeGrafter"/>
</dbReference>
<evidence type="ECO:0000256" key="2">
    <source>
        <dbReference type="ARBA" id="ARBA00022692"/>
    </source>
</evidence>
<evidence type="ECO:0000256" key="4">
    <source>
        <dbReference type="ARBA" id="ARBA00023136"/>
    </source>
</evidence>
<keyword evidence="3 5" id="KW-1133">Transmembrane helix</keyword>
<accession>A0A8S1R611</accession>
<evidence type="ECO:0000256" key="6">
    <source>
        <dbReference type="SAM" id="SignalP"/>
    </source>
</evidence>
<protein>
    <recommendedName>
        <fullName evidence="7">SUN domain-containing protein</fullName>
    </recommendedName>
</protein>
<feature type="domain" description="SUN" evidence="7">
    <location>
        <begin position="82"/>
        <end position="243"/>
    </location>
</feature>
<keyword evidence="4 5" id="KW-0472">Membrane</keyword>
<dbReference type="Proteomes" id="UP000692954">
    <property type="component" value="Unassembled WGS sequence"/>
</dbReference>
<dbReference type="GO" id="GO:0034975">
    <property type="term" value="P:protein folding in endoplasmic reticulum"/>
    <property type="evidence" value="ECO:0007669"/>
    <property type="project" value="TreeGrafter"/>
</dbReference>
<evidence type="ECO:0000313" key="9">
    <source>
        <dbReference type="Proteomes" id="UP000692954"/>
    </source>
</evidence>
<feature type="transmembrane region" description="Helical" evidence="5">
    <location>
        <begin position="394"/>
        <end position="415"/>
    </location>
</feature>
<organism evidence="8 9">
    <name type="scientific">Paramecium sonneborni</name>
    <dbReference type="NCBI Taxonomy" id="65129"/>
    <lineage>
        <taxon>Eukaryota</taxon>
        <taxon>Sar</taxon>
        <taxon>Alveolata</taxon>
        <taxon>Ciliophora</taxon>
        <taxon>Intramacronucleata</taxon>
        <taxon>Oligohymenophorea</taxon>
        <taxon>Peniculida</taxon>
        <taxon>Parameciidae</taxon>
        <taxon>Paramecium</taxon>
    </lineage>
</organism>
<name>A0A8S1R611_9CILI</name>
<evidence type="ECO:0000256" key="5">
    <source>
        <dbReference type="SAM" id="Phobius"/>
    </source>
</evidence>
<evidence type="ECO:0000259" key="7">
    <source>
        <dbReference type="PROSITE" id="PS51469"/>
    </source>
</evidence>
<feature type="chain" id="PRO_5035791007" description="SUN domain-containing protein" evidence="6">
    <location>
        <begin position="19"/>
        <end position="485"/>
    </location>
</feature>
<dbReference type="GO" id="GO:0012505">
    <property type="term" value="C:endomembrane system"/>
    <property type="evidence" value="ECO:0007669"/>
    <property type="project" value="UniProtKB-SubCell"/>
</dbReference>
<keyword evidence="9" id="KW-1185">Reference proteome</keyword>
<dbReference type="Pfam" id="PF07738">
    <property type="entry name" value="Sad1_UNC"/>
    <property type="match status" value="1"/>
</dbReference>
<gene>
    <name evidence="8" type="ORF">PSON_ATCC_30995.1.T1390054</name>
</gene>
<comment type="subcellular location">
    <subcellularLocation>
        <location evidence="1">Endomembrane system</location>
    </subcellularLocation>
</comment>
<dbReference type="InterPro" id="IPR045120">
    <property type="entry name" value="Suco/Slp1-like"/>
</dbReference>